<sequence>MSEIKTELKKKLGYTSIFYFLNELYTNIEYPGPYLEIDKGLYLIYHLIKEDCVAFDGGYTLFLNKFFEICDSKGIELSDKNFFYPIRKEIGKELNEQERYFNGTFGKFRDLVENQFCELHNTYKRFSNNNSTIKTSDYKYINLQLKVAFLLKNIKRFSEKFNIITQEHHKLWIDKNFEFPCEKKLIDIVYINEME</sequence>
<reference evidence="1" key="2">
    <citation type="submission" date="2023-02" db="EMBL/GenBank/DDBJ databases">
        <authorList>
            <consortium name="DOE Joint Genome Institute"/>
            <person name="Mondo S.J."/>
            <person name="Chang Y."/>
            <person name="Wang Y."/>
            <person name="Ahrendt S."/>
            <person name="Andreopoulos W."/>
            <person name="Barry K."/>
            <person name="Beard J."/>
            <person name="Benny G.L."/>
            <person name="Blankenship S."/>
            <person name="Bonito G."/>
            <person name="Cuomo C."/>
            <person name="Desiro A."/>
            <person name="Gervers K.A."/>
            <person name="Hundley H."/>
            <person name="Kuo A."/>
            <person name="LaButti K."/>
            <person name="Lang B.F."/>
            <person name="Lipzen A."/>
            <person name="O'Donnell K."/>
            <person name="Pangilinan J."/>
            <person name="Reynolds N."/>
            <person name="Sandor L."/>
            <person name="Smith M.W."/>
            <person name="Tsang A."/>
            <person name="Grigoriev I.V."/>
            <person name="Stajich J.E."/>
            <person name="Spatafora J.W."/>
        </authorList>
    </citation>
    <scope>NUCLEOTIDE SEQUENCE</scope>
    <source>
        <strain evidence="1">RSA 2281</strain>
    </source>
</reference>
<evidence type="ECO:0000313" key="2">
    <source>
        <dbReference type="Proteomes" id="UP001209540"/>
    </source>
</evidence>
<organism evidence="1 2">
    <name type="scientific">Phascolomyces articulosus</name>
    <dbReference type="NCBI Taxonomy" id="60185"/>
    <lineage>
        <taxon>Eukaryota</taxon>
        <taxon>Fungi</taxon>
        <taxon>Fungi incertae sedis</taxon>
        <taxon>Mucoromycota</taxon>
        <taxon>Mucoromycotina</taxon>
        <taxon>Mucoromycetes</taxon>
        <taxon>Mucorales</taxon>
        <taxon>Lichtheimiaceae</taxon>
        <taxon>Phascolomyces</taxon>
    </lineage>
</organism>
<dbReference type="Proteomes" id="UP001209540">
    <property type="component" value="Unassembled WGS sequence"/>
</dbReference>
<comment type="caution">
    <text evidence="1">The sequence shown here is derived from an EMBL/GenBank/DDBJ whole genome shotgun (WGS) entry which is preliminary data.</text>
</comment>
<protein>
    <submittedName>
        <fullName evidence="1">Uncharacterized protein</fullName>
    </submittedName>
</protein>
<evidence type="ECO:0000313" key="1">
    <source>
        <dbReference type="EMBL" id="KAI9245571.1"/>
    </source>
</evidence>
<dbReference type="AlphaFoldDB" id="A0AAD5K0I4"/>
<reference evidence="1" key="1">
    <citation type="journal article" date="2022" name="IScience">
        <title>Evolution of zygomycete secretomes and the origins of terrestrial fungal ecologies.</title>
        <authorList>
            <person name="Chang Y."/>
            <person name="Wang Y."/>
            <person name="Mondo S."/>
            <person name="Ahrendt S."/>
            <person name="Andreopoulos W."/>
            <person name="Barry K."/>
            <person name="Beard J."/>
            <person name="Benny G.L."/>
            <person name="Blankenship S."/>
            <person name="Bonito G."/>
            <person name="Cuomo C."/>
            <person name="Desiro A."/>
            <person name="Gervers K.A."/>
            <person name="Hundley H."/>
            <person name="Kuo A."/>
            <person name="LaButti K."/>
            <person name="Lang B.F."/>
            <person name="Lipzen A."/>
            <person name="O'Donnell K."/>
            <person name="Pangilinan J."/>
            <person name="Reynolds N."/>
            <person name="Sandor L."/>
            <person name="Smith M.E."/>
            <person name="Tsang A."/>
            <person name="Grigoriev I.V."/>
            <person name="Stajich J.E."/>
            <person name="Spatafora J.W."/>
        </authorList>
    </citation>
    <scope>NUCLEOTIDE SEQUENCE</scope>
    <source>
        <strain evidence="1">RSA 2281</strain>
    </source>
</reference>
<proteinExistence type="predicted"/>
<name>A0AAD5K0I4_9FUNG</name>
<gene>
    <name evidence="1" type="ORF">BDA99DRAFT_447831</name>
</gene>
<accession>A0AAD5K0I4</accession>
<dbReference type="EMBL" id="JAIXMP010000051">
    <property type="protein sequence ID" value="KAI9245571.1"/>
    <property type="molecule type" value="Genomic_DNA"/>
</dbReference>
<keyword evidence="2" id="KW-1185">Reference proteome</keyword>